<evidence type="ECO:0000256" key="3">
    <source>
        <dbReference type="ARBA" id="ARBA00022692"/>
    </source>
</evidence>
<sequence>MNDLSLAPTPIAAPAAPAAPPATRSSSARTFVRTMVPLVLAIVVLSAYSNSENPAFMTSANWQNILSQVCVLGILAAGQTFLVIGGQMDLSVGSFVSFVGVLAAQRIADGWSTAAVVALALGIGIVVGLVWGLAVAFLQVPPFVLTLGGLSVFASLALVLSDNRPVPVLEGGLIELGFGEWFGVRAPAVVLVVTVVLLGLLLHFTRFGRNTYALGSAPRAAYLAGVPTRRLIVTLFVLNSTLAAAAGLVMMARLAAGDPRSGAGLELSVVAVTVLGGAALAGGRGTMIGTLLAVLLFGVINASLTFLQVPGAYQSLVTGGILVFAVTVTAAADLRAGRTVGRGGHGTSLASAVTAVLSRRRGS</sequence>
<evidence type="ECO:0000256" key="5">
    <source>
        <dbReference type="ARBA" id="ARBA00023136"/>
    </source>
</evidence>
<dbReference type="GO" id="GO:0005886">
    <property type="term" value="C:plasma membrane"/>
    <property type="evidence" value="ECO:0007669"/>
    <property type="project" value="UniProtKB-SubCell"/>
</dbReference>
<keyword evidence="2" id="KW-1003">Cell membrane</keyword>
<dbReference type="Proteomes" id="UP001239215">
    <property type="component" value="Unassembled WGS sequence"/>
</dbReference>
<reference evidence="7" key="1">
    <citation type="submission" date="2023-07" db="EMBL/GenBank/DDBJ databases">
        <title>Functional and genomic diversity of the sorghum phyllosphere microbiome.</title>
        <authorList>
            <person name="Shade A."/>
        </authorList>
    </citation>
    <scope>NUCLEOTIDE SEQUENCE</scope>
    <source>
        <strain evidence="7">SORGH_AS_1067</strain>
    </source>
</reference>
<feature type="transmembrane region" description="Helical" evidence="6">
    <location>
        <begin position="143"/>
        <end position="161"/>
    </location>
</feature>
<dbReference type="RefSeq" id="WP_307199021.1">
    <property type="nucleotide sequence ID" value="NZ_JAUTAN010000001.1"/>
</dbReference>
<feature type="transmembrane region" description="Helical" evidence="6">
    <location>
        <begin position="288"/>
        <end position="307"/>
    </location>
</feature>
<evidence type="ECO:0000313" key="8">
    <source>
        <dbReference type="Proteomes" id="UP001239215"/>
    </source>
</evidence>
<dbReference type="GO" id="GO:0022857">
    <property type="term" value="F:transmembrane transporter activity"/>
    <property type="evidence" value="ECO:0007669"/>
    <property type="project" value="InterPro"/>
</dbReference>
<dbReference type="CDD" id="cd06579">
    <property type="entry name" value="TM_PBP1_transp_AraH_like"/>
    <property type="match status" value="1"/>
</dbReference>
<comment type="caution">
    <text evidence="7">The sequence shown here is derived from an EMBL/GenBank/DDBJ whole genome shotgun (WGS) entry which is preliminary data.</text>
</comment>
<name>A0AAJ1U1A1_9ACTN</name>
<dbReference type="PANTHER" id="PTHR32196:SF72">
    <property type="entry name" value="RIBOSE IMPORT PERMEASE PROTEIN RBSC"/>
    <property type="match status" value="1"/>
</dbReference>
<feature type="transmembrane region" description="Helical" evidence="6">
    <location>
        <begin position="262"/>
        <end position="281"/>
    </location>
</feature>
<keyword evidence="4 6" id="KW-1133">Transmembrane helix</keyword>
<feature type="transmembrane region" description="Helical" evidence="6">
    <location>
        <begin position="313"/>
        <end position="332"/>
    </location>
</feature>
<evidence type="ECO:0000256" key="4">
    <source>
        <dbReference type="ARBA" id="ARBA00022989"/>
    </source>
</evidence>
<dbReference type="PANTHER" id="PTHR32196">
    <property type="entry name" value="ABC TRANSPORTER PERMEASE PROTEIN YPHD-RELATED-RELATED"/>
    <property type="match status" value="1"/>
</dbReference>
<protein>
    <submittedName>
        <fullName evidence="7">Ribose/xylose/arabinose/galactoside ABC-type transport system permease subunit</fullName>
    </submittedName>
</protein>
<dbReference type="AlphaFoldDB" id="A0AAJ1U1A1"/>
<evidence type="ECO:0000313" key="7">
    <source>
        <dbReference type="EMBL" id="MDQ1103608.1"/>
    </source>
</evidence>
<feature type="transmembrane region" description="Helical" evidence="6">
    <location>
        <begin position="231"/>
        <end position="256"/>
    </location>
</feature>
<feature type="transmembrane region" description="Helical" evidence="6">
    <location>
        <begin position="114"/>
        <end position="136"/>
    </location>
</feature>
<accession>A0AAJ1U1A1</accession>
<gene>
    <name evidence="7" type="ORF">QE405_000892</name>
</gene>
<keyword evidence="3 6" id="KW-0812">Transmembrane</keyword>
<proteinExistence type="predicted"/>
<evidence type="ECO:0000256" key="2">
    <source>
        <dbReference type="ARBA" id="ARBA00022475"/>
    </source>
</evidence>
<feature type="transmembrane region" description="Helical" evidence="6">
    <location>
        <begin position="181"/>
        <end position="202"/>
    </location>
</feature>
<feature type="transmembrane region" description="Helical" evidence="6">
    <location>
        <begin position="65"/>
        <end position="83"/>
    </location>
</feature>
<dbReference type="Pfam" id="PF02653">
    <property type="entry name" value="BPD_transp_2"/>
    <property type="match status" value="1"/>
</dbReference>
<evidence type="ECO:0000256" key="1">
    <source>
        <dbReference type="ARBA" id="ARBA00004651"/>
    </source>
</evidence>
<feature type="transmembrane region" description="Helical" evidence="6">
    <location>
        <begin position="31"/>
        <end position="49"/>
    </location>
</feature>
<comment type="subcellular location">
    <subcellularLocation>
        <location evidence="1">Cell membrane</location>
        <topology evidence="1">Multi-pass membrane protein</topology>
    </subcellularLocation>
</comment>
<evidence type="ECO:0000256" key="6">
    <source>
        <dbReference type="SAM" id="Phobius"/>
    </source>
</evidence>
<dbReference type="EMBL" id="JAUTAN010000001">
    <property type="protein sequence ID" value="MDQ1103608.1"/>
    <property type="molecule type" value="Genomic_DNA"/>
</dbReference>
<organism evidence="7 8">
    <name type="scientific">Nocardioides zeae</name>
    <dbReference type="NCBI Taxonomy" id="1457234"/>
    <lineage>
        <taxon>Bacteria</taxon>
        <taxon>Bacillati</taxon>
        <taxon>Actinomycetota</taxon>
        <taxon>Actinomycetes</taxon>
        <taxon>Propionibacteriales</taxon>
        <taxon>Nocardioidaceae</taxon>
        <taxon>Nocardioides</taxon>
    </lineage>
</organism>
<keyword evidence="5 6" id="KW-0472">Membrane</keyword>
<dbReference type="InterPro" id="IPR001851">
    <property type="entry name" value="ABC_transp_permease"/>
</dbReference>